<feature type="domain" description="Co-chaperone DjlA N-terminal" evidence="1">
    <location>
        <begin position="23"/>
        <end position="139"/>
    </location>
</feature>
<proteinExistence type="predicted"/>
<dbReference type="SUPFAM" id="SSF158682">
    <property type="entry name" value="TerB-like"/>
    <property type="match status" value="1"/>
</dbReference>
<evidence type="ECO:0000259" key="1">
    <source>
        <dbReference type="Pfam" id="PF05099"/>
    </source>
</evidence>
<dbReference type="Proteomes" id="UP000239539">
    <property type="component" value="Unassembled WGS sequence"/>
</dbReference>
<dbReference type="EMBL" id="PVNO01000027">
    <property type="protein sequence ID" value="PRO68180.1"/>
    <property type="molecule type" value="Genomic_DNA"/>
</dbReference>
<accession>A0ABX5CKU3</accession>
<dbReference type="InterPro" id="IPR029024">
    <property type="entry name" value="TerB-like"/>
</dbReference>
<sequence length="149" mass="16843">MLKSFLKLFEDSHKDRDPAYTVELATAALLSEIVNADNEVTDVEREEYEKQLRKHVNVDEDAMALLLKRGQETSEEAVDLVHFTQVLNKHCSADEKVSVVKSLWIIAYADSSLAPLEESTIRQIADLLYVPHSEFIKTKLSVVENTPAN</sequence>
<dbReference type="Gene3D" id="1.10.3680.10">
    <property type="entry name" value="TerB-like"/>
    <property type="match status" value="1"/>
</dbReference>
<dbReference type="RefSeq" id="WP_105931890.1">
    <property type="nucleotide sequence ID" value="NZ_PVNO01000027.1"/>
</dbReference>
<keyword evidence="3" id="KW-1185">Reference proteome</keyword>
<comment type="caution">
    <text evidence="2">The sequence shown here is derived from an EMBL/GenBank/DDBJ whole genome shotgun (WGS) entry which is preliminary data.</text>
</comment>
<dbReference type="Pfam" id="PF05099">
    <property type="entry name" value="TerB"/>
    <property type="match status" value="1"/>
</dbReference>
<gene>
    <name evidence="2" type="ORF">C6Y39_14115</name>
</gene>
<name>A0ABX5CKU3_9ALTE</name>
<evidence type="ECO:0000313" key="2">
    <source>
        <dbReference type="EMBL" id="PRO68180.1"/>
    </source>
</evidence>
<organism evidence="2 3">
    <name type="scientific">Alteromonas gracilis</name>
    <dbReference type="NCBI Taxonomy" id="1479524"/>
    <lineage>
        <taxon>Bacteria</taxon>
        <taxon>Pseudomonadati</taxon>
        <taxon>Pseudomonadota</taxon>
        <taxon>Gammaproteobacteria</taxon>
        <taxon>Alteromonadales</taxon>
        <taxon>Alteromonadaceae</taxon>
        <taxon>Alteromonas/Salinimonas group</taxon>
        <taxon>Alteromonas</taxon>
    </lineage>
</organism>
<evidence type="ECO:0000313" key="3">
    <source>
        <dbReference type="Proteomes" id="UP000239539"/>
    </source>
</evidence>
<reference evidence="3" key="1">
    <citation type="journal article" date="2020" name="Int. J. Syst. Evol. Microbiol.">
        <title>Alteromonas alba sp. nov., a marine bacterium isolated from the seawater of the West Pacific Ocean.</title>
        <authorList>
            <person name="Sun C."/>
            <person name="Wu Y.-H."/>
            <person name="Xamxidin M."/>
            <person name="Cheng H."/>
            <person name="Xu X.-W."/>
        </authorList>
    </citation>
    <scope>NUCLEOTIDE SEQUENCE [LARGE SCALE GENOMIC DNA]</scope>
    <source>
        <strain evidence="3">9a2</strain>
    </source>
</reference>
<dbReference type="CDD" id="cd07313">
    <property type="entry name" value="terB_like_2"/>
    <property type="match status" value="1"/>
</dbReference>
<dbReference type="InterPro" id="IPR007791">
    <property type="entry name" value="DjlA_N"/>
</dbReference>
<protein>
    <submittedName>
        <fullName evidence="2">TerB family tellurite resistance protein</fullName>
    </submittedName>
</protein>